<evidence type="ECO:0000313" key="1">
    <source>
        <dbReference type="EMBL" id="KAE9589169.1"/>
    </source>
</evidence>
<dbReference type="Proteomes" id="UP000447434">
    <property type="component" value="Chromosome 21"/>
</dbReference>
<organism evidence="1 2">
    <name type="scientific">Lupinus albus</name>
    <name type="common">White lupine</name>
    <name type="synonym">Lupinus termis</name>
    <dbReference type="NCBI Taxonomy" id="3870"/>
    <lineage>
        <taxon>Eukaryota</taxon>
        <taxon>Viridiplantae</taxon>
        <taxon>Streptophyta</taxon>
        <taxon>Embryophyta</taxon>
        <taxon>Tracheophyta</taxon>
        <taxon>Spermatophyta</taxon>
        <taxon>Magnoliopsida</taxon>
        <taxon>eudicotyledons</taxon>
        <taxon>Gunneridae</taxon>
        <taxon>Pentapetalae</taxon>
        <taxon>rosids</taxon>
        <taxon>fabids</taxon>
        <taxon>Fabales</taxon>
        <taxon>Fabaceae</taxon>
        <taxon>Papilionoideae</taxon>
        <taxon>50 kb inversion clade</taxon>
        <taxon>genistoids sensu lato</taxon>
        <taxon>core genistoids</taxon>
        <taxon>Genisteae</taxon>
        <taxon>Lupinus</taxon>
    </lineage>
</organism>
<comment type="caution">
    <text evidence="1">The sequence shown here is derived from an EMBL/GenBank/DDBJ whole genome shotgun (WGS) entry which is preliminary data.</text>
</comment>
<dbReference type="AlphaFoldDB" id="A0A6A4NP49"/>
<evidence type="ECO:0000313" key="2">
    <source>
        <dbReference type="Proteomes" id="UP000447434"/>
    </source>
</evidence>
<protein>
    <submittedName>
        <fullName evidence="1">Uncharacterized protein</fullName>
    </submittedName>
</protein>
<proteinExistence type="predicted"/>
<reference evidence="2" key="1">
    <citation type="journal article" date="2020" name="Nat. Commun.">
        <title>Genome sequence of the cluster root forming white lupin.</title>
        <authorList>
            <person name="Hufnagel B."/>
            <person name="Marques A."/>
            <person name="Soriano A."/>
            <person name="Marques L."/>
            <person name="Divol F."/>
            <person name="Doumas P."/>
            <person name="Sallet E."/>
            <person name="Mancinotti D."/>
            <person name="Carrere S."/>
            <person name="Marande W."/>
            <person name="Arribat S."/>
            <person name="Keller J."/>
            <person name="Huneau C."/>
            <person name="Blein T."/>
            <person name="Aime D."/>
            <person name="Laguerre M."/>
            <person name="Taylor J."/>
            <person name="Schubert V."/>
            <person name="Nelson M."/>
            <person name="Geu-Flores F."/>
            <person name="Crespi M."/>
            <person name="Gallardo-Guerrero K."/>
            <person name="Delaux P.-M."/>
            <person name="Salse J."/>
            <person name="Berges H."/>
            <person name="Guyot R."/>
            <person name="Gouzy J."/>
            <person name="Peret B."/>
        </authorList>
    </citation>
    <scope>NUCLEOTIDE SEQUENCE [LARGE SCALE GENOMIC DNA]</scope>
    <source>
        <strain evidence="2">cv. Amiga</strain>
    </source>
</reference>
<keyword evidence="2" id="KW-1185">Reference proteome</keyword>
<name>A0A6A4NP49_LUPAL</name>
<dbReference type="EMBL" id="WOCE01000021">
    <property type="protein sequence ID" value="KAE9589169.1"/>
    <property type="molecule type" value="Genomic_DNA"/>
</dbReference>
<accession>A0A6A4NP49</accession>
<gene>
    <name evidence="1" type="ORF">Lalb_Chr21g0306191</name>
</gene>
<sequence length="60" mass="6689">MSISYSYMMRIMLIVVLTIFVMLVASPQYGAACRPLQDELLLQLLPRGPSKPSTPDPTHP</sequence>